<keyword evidence="3" id="KW-0804">Transcription</keyword>
<dbReference type="InterPro" id="IPR050679">
    <property type="entry name" value="Bact_HTH_transcr_reg"/>
</dbReference>
<keyword evidence="6" id="KW-1185">Reference proteome</keyword>
<dbReference type="SMART" id="SM00345">
    <property type="entry name" value="HTH_GNTR"/>
    <property type="match status" value="1"/>
</dbReference>
<dbReference type="PRINTS" id="PR00035">
    <property type="entry name" value="HTHGNTR"/>
</dbReference>
<comment type="caution">
    <text evidence="5">The sequence shown here is derived from an EMBL/GenBank/DDBJ whole genome shotgun (WGS) entry which is preliminary data.</text>
</comment>
<dbReference type="InterPro" id="IPR000524">
    <property type="entry name" value="Tscrpt_reg_HTH_GntR"/>
</dbReference>
<dbReference type="SMART" id="SM00866">
    <property type="entry name" value="UTRA"/>
    <property type="match status" value="1"/>
</dbReference>
<evidence type="ECO:0000313" key="6">
    <source>
        <dbReference type="Proteomes" id="UP001500177"/>
    </source>
</evidence>
<evidence type="ECO:0000313" key="5">
    <source>
        <dbReference type="EMBL" id="GAA1526011.1"/>
    </source>
</evidence>
<gene>
    <name evidence="5" type="primary">nagR</name>
    <name evidence="5" type="ORF">GCM10009690_31560</name>
</gene>
<dbReference type="InterPro" id="IPR036388">
    <property type="entry name" value="WH-like_DNA-bd_sf"/>
</dbReference>
<name>A0ABP4LKQ2_9MICO</name>
<feature type="domain" description="HTH gntR-type" evidence="4">
    <location>
        <begin position="7"/>
        <end position="75"/>
    </location>
</feature>
<evidence type="ECO:0000256" key="3">
    <source>
        <dbReference type="ARBA" id="ARBA00023163"/>
    </source>
</evidence>
<proteinExistence type="predicted"/>
<dbReference type="EMBL" id="BAAALX010000020">
    <property type="protein sequence ID" value="GAA1526011.1"/>
    <property type="molecule type" value="Genomic_DNA"/>
</dbReference>
<keyword evidence="2" id="KW-0238">DNA-binding</keyword>
<dbReference type="InterPro" id="IPR036390">
    <property type="entry name" value="WH_DNA-bd_sf"/>
</dbReference>
<reference evidence="6" key="1">
    <citation type="journal article" date="2019" name="Int. J. Syst. Evol. Microbiol.">
        <title>The Global Catalogue of Microorganisms (GCM) 10K type strain sequencing project: providing services to taxonomists for standard genome sequencing and annotation.</title>
        <authorList>
            <consortium name="The Broad Institute Genomics Platform"/>
            <consortium name="The Broad Institute Genome Sequencing Center for Infectious Disease"/>
            <person name="Wu L."/>
            <person name="Ma J."/>
        </authorList>
    </citation>
    <scope>NUCLEOTIDE SEQUENCE [LARGE SCALE GENOMIC DNA]</scope>
    <source>
        <strain evidence="6">JCM 13318</strain>
    </source>
</reference>
<dbReference type="Gene3D" id="1.10.10.10">
    <property type="entry name" value="Winged helix-like DNA-binding domain superfamily/Winged helix DNA-binding domain"/>
    <property type="match status" value="1"/>
</dbReference>
<sequence length="239" mass="26493">MYGQPMDDLFRSIQRDLQRQIRSGELPEGAKLPSENELCARYSVSRPTAQRALNELAADGVVVRQKGRGTFVATSRKQINLLSFTNPAVARHGGPGRHEVLSAQVTVASDALLPLPGVEADTAVTEIVRLKFDALDRPHALETHVILFSAAPTILRQKLEDLVILDHLQSSEVDVDTIRVYLEPTLVSDREAQLLTCESRTPALRRRRELRAPDDQVLETTATLVRPGTSEFFIELPAN</sequence>
<accession>A0ABP4LKQ2</accession>
<dbReference type="PROSITE" id="PS50949">
    <property type="entry name" value="HTH_GNTR"/>
    <property type="match status" value="1"/>
</dbReference>
<evidence type="ECO:0000259" key="4">
    <source>
        <dbReference type="PROSITE" id="PS50949"/>
    </source>
</evidence>
<keyword evidence="1" id="KW-0805">Transcription regulation</keyword>
<dbReference type="Pfam" id="PF00392">
    <property type="entry name" value="GntR"/>
    <property type="match status" value="1"/>
</dbReference>
<dbReference type="PANTHER" id="PTHR44846">
    <property type="entry name" value="MANNOSYL-D-GLYCERATE TRANSPORT/METABOLISM SYSTEM REPRESSOR MNGR-RELATED"/>
    <property type="match status" value="1"/>
</dbReference>
<evidence type="ECO:0000256" key="2">
    <source>
        <dbReference type="ARBA" id="ARBA00023125"/>
    </source>
</evidence>
<protein>
    <submittedName>
        <fullName evidence="5">Transcriptional regulator NagR</fullName>
    </submittedName>
</protein>
<dbReference type="CDD" id="cd07377">
    <property type="entry name" value="WHTH_GntR"/>
    <property type="match status" value="1"/>
</dbReference>
<dbReference type="InterPro" id="IPR011663">
    <property type="entry name" value="UTRA"/>
</dbReference>
<dbReference type="Gene3D" id="3.40.1410.10">
    <property type="entry name" value="Chorismate lyase-like"/>
    <property type="match status" value="1"/>
</dbReference>
<evidence type="ECO:0000256" key="1">
    <source>
        <dbReference type="ARBA" id="ARBA00023015"/>
    </source>
</evidence>
<dbReference type="InterPro" id="IPR028978">
    <property type="entry name" value="Chorismate_lyase_/UTRA_dom_sf"/>
</dbReference>
<organism evidence="5 6">
    <name type="scientific">Brevibacterium permense</name>
    <dbReference type="NCBI Taxonomy" id="234834"/>
    <lineage>
        <taxon>Bacteria</taxon>
        <taxon>Bacillati</taxon>
        <taxon>Actinomycetota</taxon>
        <taxon>Actinomycetes</taxon>
        <taxon>Micrococcales</taxon>
        <taxon>Brevibacteriaceae</taxon>
        <taxon>Brevibacterium</taxon>
    </lineage>
</organism>
<dbReference type="SUPFAM" id="SSF64288">
    <property type="entry name" value="Chorismate lyase-like"/>
    <property type="match status" value="1"/>
</dbReference>
<dbReference type="Pfam" id="PF07702">
    <property type="entry name" value="UTRA"/>
    <property type="match status" value="1"/>
</dbReference>
<dbReference type="Proteomes" id="UP001500177">
    <property type="component" value="Unassembled WGS sequence"/>
</dbReference>
<dbReference type="SUPFAM" id="SSF46785">
    <property type="entry name" value="Winged helix' DNA-binding domain"/>
    <property type="match status" value="1"/>
</dbReference>
<dbReference type="PANTHER" id="PTHR44846:SF1">
    <property type="entry name" value="MANNOSYL-D-GLYCERATE TRANSPORT_METABOLISM SYSTEM REPRESSOR MNGR-RELATED"/>
    <property type="match status" value="1"/>
</dbReference>